<evidence type="ECO:0000313" key="3">
    <source>
        <dbReference type="Proteomes" id="UP000198324"/>
    </source>
</evidence>
<dbReference type="InterPro" id="IPR035924">
    <property type="entry name" value="FlaG-like_sf"/>
</dbReference>
<protein>
    <submittedName>
        <fullName evidence="2">Uncharacterized conserved protein, FlaG/YvyC family</fullName>
    </submittedName>
</protein>
<evidence type="ECO:0000256" key="1">
    <source>
        <dbReference type="SAM" id="MobiDB-lite"/>
    </source>
</evidence>
<evidence type="ECO:0000313" key="2">
    <source>
        <dbReference type="EMBL" id="SNR62556.1"/>
    </source>
</evidence>
<dbReference type="RefSeq" id="WP_179216842.1">
    <property type="nucleotide sequence ID" value="NZ_FZOC01000001.1"/>
</dbReference>
<feature type="compositionally biased region" description="Polar residues" evidence="1">
    <location>
        <begin position="24"/>
        <end position="63"/>
    </location>
</feature>
<proteinExistence type="predicted"/>
<dbReference type="AlphaFoldDB" id="A0A238XU25"/>
<sequence>MNISPSDMDVRQGFSPARQAVATHAQSVDPQTADTQRSAAQATVGQQATRQTASQEPNGTDARSQAVAATADRTTALGTAQILEQRLNATGTALKIRVLDNSEDQIQVEIVDTQSNKVLRKIPQDELLKLSASIKEMTGVLLNNPA</sequence>
<dbReference type="InterPro" id="IPR005186">
    <property type="entry name" value="FlaG"/>
</dbReference>
<gene>
    <name evidence="2" type="ORF">SAMN04488503_0447</name>
</gene>
<feature type="region of interest" description="Disordered" evidence="1">
    <location>
        <begin position="1"/>
        <end position="70"/>
    </location>
</feature>
<organism evidence="2 3">
    <name type="scientific">Humidesulfovibrio mexicanus</name>
    <dbReference type="NCBI Taxonomy" id="147047"/>
    <lineage>
        <taxon>Bacteria</taxon>
        <taxon>Pseudomonadati</taxon>
        <taxon>Thermodesulfobacteriota</taxon>
        <taxon>Desulfovibrionia</taxon>
        <taxon>Desulfovibrionales</taxon>
        <taxon>Desulfovibrionaceae</taxon>
        <taxon>Humidesulfovibrio</taxon>
    </lineage>
</organism>
<dbReference type="Gene3D" id="3.30.160.170">
    <property type="entry name" value="FlaG-like"/>
    <property type="match status" value="1"/>
</dbReference>
<name>A0A238XU25_9BACT</name>
<dbReference type="EMBL" id="FZOC01000001">
    <property type="protein sequence ID" value="SNR62556.1"/>
    <property type="molecule type" value="Genomic_DNA"/>
</dbReference>
<dbReference type="Proteomes" id="UP000198324">
    <property type="component" value="Unassembled WGS sequence"/>
</dbReference>
<reference evidence="2 3" key="1">
    <citation type="submission" date="2017-06" db="EMBL/GenBank/DDBJ databases">
        <authorList>
            <person name="Kim H.J."/>
            <person name="Triplett B.A."/>
        </authorList>
    </citation>
    <scope>NUCLEOTIDE SEQUENCE [LARGE SCALE GENOMIC DNA]</scope>
    <source>
        <strain evidence="2 3">DSM 13116</strain>
    </source>
</reference>
<dbReference type="SUPFAM" id="SSF160214">
    <property type="entry name" value="FlaG-like"/>
    <property type="match status" value="1"/>
</dbReference>
<keyword evidence="3" id="KW-1185">Reference proteome</keyword>
<accession>A0A238XU25</accession>
<dbReference type="Pfam" id="PF03646">
    <property type="entry name" value="FlaG"/>
    <property type="match status" value="1"/>
</dbReference>